<keyword evidence="1" id="KW-0472">Membrane</keyword>
<evidence type="ECO:0000256" key="1">
    <source>
        <dbReference type="SAM" id="Phobius"/>
    </source>
</evidence>
<organism evidence="2 3">
    <name type="scientific">Agromyces neolithicus</name>
    <dbReference type="NCBI Taxonomy" id="269420"/>
    <lineage>
        <taxon>Bacteria</taxon>
        <taxon>Bacillati</taxon>
        <taxon>Actinomycetota</taxon>
        <taxon>Actinomycetes</taxon>
        <taxon>Micrococcales</taxon>
        <taxon>Microbacteriaceae</taxon>
        <taxon>Agromyces</taxon>
    </lineage>
</organism>
<evidence type="ECO:0000313" key="2">
    <source>
        <dbReference type="EMBL" id="GAA1804566.1"/>
    </source>
</evidence>
<gene>
    <name evidence="2" type="ORF">GCM10009749_10830</name>
</gene>
<evidence type="ECO:0008006" key="4">
    <source>
        <dbReference type="Google" id="ProtNLM"/>
    </source>
</evidence>
<comment type="caution">
    <text evidence="2">The sequence shown here is derived from an EMBL/GenBank/DDBJ whole genome shotgun (WGS) entry which is preliminary data.</text>
</comment>
<dbReference type="Pfam" id="PF09997">
    <property type="entry name" value="DUF2238"/>
    <property type="match status" value="1"/>
</dbReference>
<feature type="transmembrane region" description="Helical" evidence="1">
    <location>
        <begin position="64"/>
        <end position="82"/>
    </location>
</feature>
<accession>A0ABN2LZW4</accession>
<feature type="transmembrane region" description="Helical" evidence="1">
    <location>
        <begin position="165"/>
        <end position="185"/>
    </location>
</feature>
<keyword evidence="3" id="KW-1185">Reference proteome</keyword>
<sequence length="198" mass="21176">MMREALRAPVGPAEVFADVLRLLAVVSIVVAGIGWGPLSGLSFLGVLAAMLIPRLLHLRAGFDIAFGVAVLFSTWSSVLGIYHTTRWWDVPMHFAANGLCAALLFVVLVRFGVLADPATLRRPRLSATVATTALGLSLGVLWELFEWFGRAFIDEAILVGYADTLGDLLAGGLGSLAAGLSMRFLMARPRVRRAEATA</sequence>
<keyword evidence="1" id="KW-1133">Transmembrane helix</keyword>
<dbReference type="RefSeq" id="WP_344294229.1">
    <property type="nucleotide sequence ID" value="NZ_BAAANJ010000004.1"/>
</dbReference>
<protein>
    <recommendedName>
        <fullName evidence="4">DUF2238 domain-containing protein</fullName>
    </recommendedName>
</protein>
<keyword evidence="1" id="KW-0812">Transmembrane</keyword>
<feature type="transmembrane region" description="Helical" evidence="1">
    <location>
        <begin position="20"/>
        <end position="52"/>
    </location>
</feature>
<dbReference type="InterPro" id="IPR014509">
    <property type="entry name" value="YjdF-like"/>
</dbReference>
<feature type="transmembrane region" description="Helical" evidence="1">
    <location>
        <begin position="94"/>
        <end position="113"/>
    </location>
</feature>
<reference evidence="2 3" key="1">
    <citation type="journal article" date="2019" name="Int. J. Syst. Evol. Microbiol.">
        <title>The Global Catalogue of Microorganisms (GCM) 10K type strain sequencing project: providing services to taxonomists for standard genome sequencing and annotation.</title>
        <authorList>
            <consortium name="The Broad Institute Genomics Platform"/>
            <consortium name="The Broad Institute Genome Sequencing Center for Infectious Disease"/>
            <person name="Wu L."/>
            <person name="Ma J."/>
        </authorList>
    </citation>
    <scope>NUCLEOTIDE SEQUENCE [LARGE SCALE GENOMIC DNA]</scope>
    <source>
        <strain evidence="2 3">JCM 14322</strain>
    </source>
</reference>
<proteinExistence type="predicted"/>
<evidence type="ECO:0000313" key="3">
    <source>
        <dbReference type="Proteomes" id="UP001500002"/>
    </source>
</evidence>
<name>A0ABN2LZW4_9MICO</name>
<dbReference type="EMBL" id="BAAANJ010000004">
    <property type="protein sequence ID" value="GAA1804566.1"/>
    <property type="molecule type" value="Genomic_DNA"/>
</dbReference>
<feature type="transmembrane region" description="Helical" evidence="1">
    <location>
        <begin position="125"/>
        <end position="145"/>
    </location>
</feature>
<dbReference type="Proteomes" id="UP001500002">
    <property type="component" value="Unassembled WGS sequence"/>
</dbReference>